<evidence type="ECO:0000259" key="5">
    <source>
        <dbReference type="Pfam" id="PF01494"/>
    </source>
</evidence>
<dbReference type="Gene3D" id="3.30.9.10">
    <property type="entry name" value="D-Amino Acid Oxidase, subunit A, domain 2"/>
    <property type="match status" value="1"/>
</dbReference>
<dbReference type="SUPFAM" id="SSF52833">
    <property type="entry name" value="Thioredoxin-like"/>
    <property type="match status" value="1"/>
</dbReference>
<reference evidence="7" key="1">
    <citation type="journal article" date="2023" name="Mol. Phylogenet. Evol.">
        <title>Genome-scale phylogeny and comparative genomics of the fungal order Sordariales.</title>
        <authorList>
            <person name="Hensen N."/>
            <person name="Bonometti L."/>
            <person name="Westerberg I."/>
            <person name="Brannstrom I.O."/>
            <person name="Guillou S."/>
            <person name="Cros-Aarteil S."/>
            <person name="Calhoun S."/>
            <person name="Haridas S."/>
            <person name="Kuo A."/>
            <person name="Mondo S."/>
            <person name="Pangilinan J."/>
            <person name="Riley R."/>
            <person name="LaButti K."/>
            <person name="Andreopoulos B."/>
            <person name="Lipzen A."/>
            <person name="Chen C."/>
            <person name="Yan M."/>
            <person name="Daum C."/>
            <person name="Ng V."/>
            <person name="Clum A."/>
            <person name="Steindorff A."/>
            <person name="Ohm R.A."/>
            <person name="Martin F."/>
            <person name="Silar P."/>
            <person name="Natvig D.O."/>
            <person name="Lalanne C."/>
            <person name="Gautier V."/>
            <person name="Ament-Velasquez S.L."/>
            <person name="Kruys A."/>
            <person name="Hutchinson M.I."/>
            <person name="Powell A.J."/>
            <person name="Barry K."/>
            <person name="Miller A.N."/>
            <person name="Grigoriev I.V."/>
            <person name="Debuchy R."/>
            <person name="Gladieux P."/>
            <person name="Hiltunen Thoren M."/>
            <person name="Johannesson H."/>
        </authorList>
    </citation>
    <scope>NUCLEOTIDE SEQUENCE</scope>
    <source>
        <strain evidence="7">CBS 757.83</strain>
    </source>
</reference>
<dbReference type="SUPFAM" id="SSF51905">
    <property type="entry name" value="FAD/NAD(P)-binding domain"/>
    <property type="match status" value="1"/>
</dbReference>
<protein>
    <recommendedName>
        <fullName evidence="9">Phenol 2-monooxygenase</fullName>
    </recommendedName>
</protein>
<keyword evidence="4" id="KW-0560">Oxidoreductase</keyword>
<reference evidence="7" key="2">
    <citation type="submission" date="2023-05" db="EMBL/GenBank/DDBJ databases">
        <authorList>
            <consortium name="Lawrence Berkeley National Laboratory"/>
            <person name="Steindorff A."/>
            <person name="Hensen N."/>
            <person name="Bonometti L."/>
            <person name="Westerberg I."/>
            <person name="Brannstrom I.O."/>
            <person name="Guillou S."/>
            <person name="Cros-Aarteil S."/>
            <person name="Calhoun S."/>
            <person name="Haridas S."/>
            <person name="Kuo A."/>
            <person name="Mondo S."/>
            <person name="Pangilinan J."/>
            <person name="Riley R."/>
            <person name="Labutti K."/>
            <person name="Andreopoulos B."/>
            <person name="Lipzen A."/>
            <person name="Chen C."/>
            <person name="Yanf M."/>
            <person name="Daum C."/>
            <person name="Ng V."/>
            <person name="Clum A."/>
            <person name="Ohm R."/>
            <person name="Martin F."/>
            <person name="Silar P."/>
            <person name="Natvig D."/>
            <person name="Lalanne C."/>
            <person name="Gautier V."/>
            <person name="Ament-Velasquez S.L."/>
            <person name="Kruys A."/>
            <person name="Hutchinson M.I."/>
            <person name="Powell A.J."/>
            <person name="Barry K."/>
            <person name="Miller A.N."/>
            <person name="Grigoriev I.V."/>
            <person name="Debuchy R."/>
            <person name="Gladieux P."/>
            <person name="Thoren M.H."/>
            <person name="Johannesson H."/>
        </authorList>
    </citation>
    <scope>NUCLEOTIDE SEQUENCE</scope>
    <source>
        <strain evidence="7">CBS 757.83</strain>
    </source>
</reference>
<evidence type="ECO:0000259" key="6">
    <source>
        <dbReference type="Pfam" id="PF07976"/>
    </source>
</evidence>
<evidence type="ECO:0000256" key="4">
    <source>
        <dbReference type="ARBA" id="ARBA00023002"/>
    </source>
</evidence>
<proteinExistence type="inferred from homology"/>
<evidence type="ECO:0008006" key="9">
    <source>
        <dbReference type="Google" id="ProtNLM"/>
    </source>
</evidence>
<dbReference type="Pfam" id="PF07976">
    <property type="entry name" value="Phe_hydrox_dim"/>
    <property type="match status" value="1"/>
</dbReference>
<dbReference type="InterPro" id="IPR012941">
    <property type="entry name" value="Phe_hydrox_C_dim_dom"/>
</dbReference>
<organism evidence="7 8">
    <name type="scientific">Parathielavia hyrcaniae</name>
    <dbReference type="NCBI Taxonomy" id="113614"/>
    <lineage>
        <taxon>Eukaryota</taxon>
        <taxon>Fungi</taxon>
        <taxon>Dikarya</taxon>
        <taxon>Ascomycota</taxon>
        <taxon>Pezizomycotina</taxon>
        <taxon>Sordariomycetes</taxon>
        <taxon>Sordariomycetidae</taxon>
        <taxon>Sordariales</taxon>
        <taxon>Chaetomiaceae</taxon>
        <taxon>Parathielavia</taxon>
    </lineage>
</organism>
<dbReference type="InterPro" id="IPR050641">
    <property type="entry name" value="RIFMO-like"/>
</dbReference>
<gene>
    <name evidence="7" type="ORF">N658DRAFT_432513</name>
</gene>
<feature type="domain" description="Phenol hydroxylase-like C-terminal dimerisation" evidence="6">
    <location>
        <begin position="424"/>
        <end position="634"/>
    </location>
</feature>
<dbReference type="InterPro" id="IPR036249">
    <property type="entry name" value="Thioredoxin-like_sf"/>
</dbReference>
<evidence type="ECO:0000256" key="2">
    <source>
        <dbReference type="ARBA" id="ARBA00022630"/>
    </source>
</evidence>
<dbReference type="InterPro" id="IPR002938">
    <property type="entry name" value="FAD-bd"/>
</dbReference>
<feature type="domain" description="FAD-binding" evidence="5">
    <location>
        <begin position="14"/>
        <end position="374"/>
    </location>
</feature>
<dbReference type="PANTHER" id="PTHR43004">
    <property type="entry name" value="TRK SYSTEM POTASSIUM UPTAKE PROTEIN"/>
    <property type="match status" value="1"/>
</dbReference>
<evidence type="ECO:0000256" key="1">
    <source>
        <dbReference type="ARBA" id="ARBA00007801"/>
    </source>
</evidence>
<dbReference type="PRINTS" id="PR00420">
    <property type="entry name" value="RNGMNOXGNASE"/>
</dbReference>
<dbReference type="Proteomes" id="UP001305647">
    <property type="component" value="Unassembled WGS sequence"/>
</dbReference>
<comment type="similarity">
    <text evidence="1">Belongs to the PheA/TfdB FAD monooxygenase family.</text>
</comment>
<dbReference type="Pfam" id="PF01494">
    <property type="entry name" value="FAD_binding_3"/>
    <property type="match status" value="1"/>
</dbReference>
<dbReference type="PANTHER" id="PTHR43004:SF7">
    <property type="entry name" value="P-HYDROXYBENZOATE-M-HYDROXYLASE"/>
    <property type="match status" value="1"/>
</dbReference>
<evidence type="ECO:0000313" key="7">
    <source>
        <dbReference type="EMBL" id="KAK4098234.1"/>
    </source>
</evidence>
<evidence type="ECO:0000256" key="3">
    <source>
        <dbReference type="ARBA" id="ARBA00022827"/>
    </source>
</evidence>
<sequence length="642" mass="71279">MVVPADRHPSPSHYDIVIVGAGPVGLMLSTCLARWGYKIKHIDNRAEPTPTGRADGIQPRSLDLLRNMGLKSAVMAHRPARVYEVAFWDPCAKARKGIVRTGTWASCPSFIDARYPFTTLLHQGLIERVFIGDLDRNGVKIQRPWTIKGFTSDEKGNPEYPVTVDLEHVDGTAKETIKAKYLFGGEGARSFIRDKLNIGIKHKDPIAYVWGVMDGVVRTDFPDIKMKCTIHSEHGSIMVIPRENNMVRLYIQIASSTDPDFNPRKTATAEEVQASAKRILQPYSIEWERLEWYSVYPIGQGISDKYTLDHRVFLGGDACHTHSPKAGQGMNTAFLDALNLAWKLHAVEAGFANRKILETYEPERKDVAETLLAFDNKYAKLFSQRPPAANEVAAASAQANTDHEENEFIKTFKESCEFTSGYGVAYKANALNWSPSHPAQSHVVHPPSTKLVPGRLLINADVTRVVDANVVHLEQEVPLNGSFRIFLFAGKPAATAQALRDLATNMARKNSFYAAYARPDADRVSHHERHNPHSLFFTVCTVFAARRPDIEISRDLPPLLARYRDHVYADDRWDRRAPPGAGACAHAKMGLDEERGGVVVVRPDGYVGVVVALREGSATVDALNEYFGAFCSKKLGGTQAQL</sequence>
<accession>A0AAN6SZ85</accession>
<evidence type="ECO:0000313" key="8">
    <source>
        <dbReference type="Proteomes" id="UP001305647"/>
    </source>
</evidence>
<keyword evidence="2" id="KW-0285">Flavoprotein</keyword>
<comment type="caution">
    <text evidence="7">The sequence shown here is derived from an EMBL/GenBank/DDBJ whole genome shotgun (WGS) entry which is preliminary data.</text>
</comment>
<keyword evidence="8" id="KW-1185">Reference proteome</keyword>
<dbReference type="GO" id="GO:0071949">
    <property type="term" value="F:FAD binding"/>
    <property type="evidence" value="ECO:0007669"/>
    <property type="project" value="InterPro"/>
</dbReference>
<dbReference type="InterPro" id="IPR038220">
    <property type="entry name" value="PHOX_C_sf"/>
</dbReference>
<name>A0AAN6SZ85_9PEZI</name>
<dbReference type="SUPFAM" id="SSF54373">
    <property type="entry name" value="FAD-linked reductases, C-terminal domain"/>
    <property type="match status" value="1"/>
</dbReference>
<dbReference type="AlphaFoldDB" id="A0AAN6SZ85"/>
<dbReference type="EMBL" id="MU863661">
    <property type="protein sequence ID" value="KAK4098234.1"/>
    <property type="molecule type" value="Genomic_DNA"/>
</dbReference>
<keyword evidence="3" id="KW-0274">FAD</keyword>
<dbReference type="Gene3D" id="3.40.30.20">
    <property type="match status" value="1"/>
</dbReference>
<dbReference type="Gene3D" id="3.50.50.60">
    <property type="entry name" value="FAD/NAD(P)-binding domain"/>
    <property type="match status" value="1"/>
</dbReference>
<dbReference type="GO" id="GO:0016709">
    <property type="term" value="F:oxidoreductase activity, acting on paired donors, with incorporation or reduction of molecular oxygen, NAD(P)H as one donor, and incorporation of one atom of oxygen"/>
    <property type="evidence" value="ECO:0007669"/>
    <property type="project" value="UniProtKB-ARBA"/>
</dbReference>
<dbReference type="InterPro" id="IPR036188">
    <property type="entry name" value="FAD/NAD-bd_sf"/>
</dbReference>
<dbReference type="CDD" id="cd02979">
    <property type="entry name" value="PHOX_C"/>
    <property type="match status" value="1"/>
</dbReference>